<accession>A0A1Y5PZC6</accession>
<protein>
    <submittedName>
        <fullName evidence="9">Putative Glycosyltransferase</fullName>
    </submittedName>
</protein>
<comment type="subcellular location">
    <subcellularLocation>
        <location evidence="1">Cell membrane</location>
        <topology evidence="1">Multi-pass membrane protein</topology>
    </subcellularLocation>
</comment>
<keyword evidence="5 8" id="KW-0812">Transmembrane</keyword>
<dbReference type="GO" id="GO:0009103">
    <property type="term" value="P:lipopolysaccharide biosynthetic process"/>
    <property type="evidence" value="ECO:0007669"/>
    <property type="project" value="UniProtKB-ARBA"/>
</dbReference>
<proteinExistence type="predicted"/>
<evidence type="ECO:0000313" key="9">
    <source>
        <dbReference type="EMBL" id="SBV34036.1"/>
    </source>
</evidence>
<keyword evidence="7 8" id="KW-0472">Membrane</keyword>
<dbReference type="PANTHER" id="PTHR33908">
    <property type="entry name" value="MANNOSYLTRANSFERASE YKCB-RELATED"/>
    <property type="match status" value="1"/>
</dbReference>
<gene>
    <name evidence="9" type="ORF">SPPYR_2916</name>
</gene>
<evidence type="ECO:0000256" key="7">
    <source>
        <dbReference type="ARBA" id="ARBA00023136"/>
    </source>
</evidence>
<dbReference type="GO" id="GO:0016763">
    <property type="term" value="F:pentosyltransferase activity"/>
    <property type="evidence" value="ECO:0007669"/>
    <property type="project" value="TreeGrafter"/>
</dbReference>
<dbReference type="InterPro" id="IPR050297">
    <property type="entry name" value="LipidA_mod_glycosyltrf_83"/>
</dbReference>
<keyword evidence="3" id="KW-0328">Glycosyltransferase</keyword>
<feature type="transmembrane region" description="Helical" evidence="8">
    <location>
        <begin position="126"/>
        <end position="146"/>
    </location>
</feature>
<feature type="transmembrane region" description="Helical" evidence="8">
    <location>
        <begin position="215"/>
        <end position="238"/>
    </location>
</feature>
<keyword evidence="6 8" id="KW-1133">Transmembrane helix</keyword>
<name>A0A1Y5PZC6_9SPHN</name>
<evidence type="ECO:0000256" key="5">
    <source>
        <dbReference type="ARBA" id="ARBA00022692"/>
    </source>
</evidence>
<reference evidence="9" key="1">
    <citation type="submission" date="2016-03" db="EMBL/GenBank/DDBJ databases">
        <authorList>
            <person name="Ploux O."/>
        </authorList>
    </citation>
    <scope>NUCLEOTIDE SEQUENCE</scope>
    <source>
        <strain evidence="9">UC10</strain>
    </source>
</reference>
<evidence type="ECO:0000256" key="6">
    <source>
        <dbReference type="ARBA" id="ARBA00022989"/>
    </source>
</evidence>
<feature type="transmembrane region" description="Helical" evidence="8">
    <location>
        <begin position="90"/>
        <end position="114"/>
    </location>
</feature>
<dbReference type="EMBL" id="LT598653">
    <property type="protein sequence ID" value="SBV34036.1"/>
    <property type="molecule type" value="Genomic_DNA"/>
</dbReference>
<dbReference type="KEGG" id="sphu:SPPYR_2916"/>
<evidence type="ECO:0000256" key="4">
    <source>
        <dbReference type="ARBA" id="ARBA00022679"/>
    </source>
</evidence>
<feature type="transmembrane region" description="Helical" evidence="8">
    <location>
        <begin position="398"/>
        <end position="415"/>
    </location>
</feature>
<sequence>MTPPSPSFQPSILELSPRACSALLAAIILVAVALRVAAAWVLKHPLDSDPLAYFTMAQGLAERGELADMYGQKAFYSAGYPLLLAPFFKAFGSSVGAAIAVNLLLCAVSIGLIYRLTIALSGHRGAGLIAAAVYALWFPGLWNATMLAKENLAAPLLLGIALCAIGIARGERPAGTALAAGLLWGAALVTGGSALLLCFGVAAALLMLWRARGSFAPAFSAGLCFIVGAAVMLAPWLYATNQMVGRPVLTTNAAFNLYLGNNPAATGKFVSIADTPLAKNWDAARLRLGEVGNADRLQAAALDWIHANPGRAAELAALKLVYFWQPNLPDANDFAASTALASIRLFEVAQYGLTLLIGLLAFRSRGVASDGKWIFAAMIAGFWLIHAAAYIIPRYRDPAIPLLIVMAAIPVAAWIERFAAQRALRNAA</sequence>
<dbReference type="AlphaFoldDB" id="A0A1Y5PZC6"/>
<keyword evidence="2" id="KW-1003">Cell membrane</keyword>
<feature type="transmembrane region" description="Helical" evidence="8">
    <location>
        <begin position="152"/>
        <end position="170"/>
    </location>
</feature>
<keyword evidence="4 9" id="KW-0808">Transferase</keyword>
<feature type="transmembrane region" description="Helical" evidence="8">
    <location>
        <begin position="182"/>
        <end position="209"/>
    </location>
</feature>
<evidence type="ECO:0000256" key="2">
    <source>
        <dbReference type="ARBA" id="ARBA00022475"/>
    </source>
</evidence>
<feature type="transmembrane region" description="Helical" evidence="8">
    <location>
        <begin position="373"/>
        <end position="392"/>
    </location>
</feature>
<dbReference type="GO" id="GO:0005886">
    <property type="term" value="C:plasma membrane"/>
    <property type="evidence" value="ECO:0007669"/>
    <property type="project" value="UniProtKB-SubCell"/>
</dbReference>
<evidence type="ECO:0000256" key="8">
    <source>
        <dbReference type="SAM" id="Phobius"/>
    </source>
</evidence>
<organism evidence="9">
    <name type="scientific">uncultured Sphingopyxis sp</name>
    <dbReference type="NCBI Taxonomy" id="310581"/>
    <lineage>
        <taxon>Bacteria</taxon>
        <taxon>Pseudomonadati</taxon>
        <taxon>Pseudomonadota</taxon>
        <taxon>Alphaproteobacteria</taxon>
        <taxon>Sphingomonadales</taxon>
        <taxon>Sphingomonadaceae</taxon>
        <taxon>Sphingopyxis</taxon>
        <taxon>environmental samples</taxon>
    </lineage>
</organism>
<evidence type="ECO:0000256" key="3">
    <source>
        <dbReference type="ARBA" id="ARBA00022676"/>
    </source>
</evidence>
<evidence type="ECO:0000256" key="1">
    <source>
        <dbReference type="ARBA" id="ARBA00004651"/>
    </source>
</evidence>
<feature type="transmembrane region" description="Helical" evidence="8">
    <location>
        <begin position="21"/>
        <end position="42"/>
    </location>
</feature>
<dbReference type="PANTHER" id="PTHR33908:SF11">
    <property type="entry name" value="MEMBRANE PROTEIN"/>
    <property type="match status" value="1"/>
</dbReference>